<feature type="non-terminal residue" evidence="2">
    <location>
        <position position="1"/>
    </location>
</feature>
<comment type="caution">
    <text evidence="2">The sequence shown here is derived from an EMBL/GenBank/DDBJ whole genome shotgun (WGS) entry which is preliminary data.</text>
</comment>
<evidence type="ECO:0000313" key="2">
    <source>
        <dbReference type="EMBL" id="CAF4705090.1"/>
    </source>
</evidence>
<proteinExistence type="predicted"/>
<gene>
    <name evidence="2" type="ORF">UJA718_LOCUS36442</name>
</gene>
<feature type="region of interest" description="Disordered" evidence="1">
    <location>
        <begin position="114"/>
        <end position="233"/>
    </location>
</feature>
<dbReference type="EMBL" id="CAJOBP010035125">
    <property type="protein sequence ID" value="CAF4705090.1"/>
    <property type="molecule type" value="Genomic_DNA"/>
</dbReference>
<sequence>MYILLFFILETPKHSTSLLLQQNPLSKSGEHSSTTSLINKNRPFAMSALMNYADSYDSLTSSSLSRTGSSRHYVSNLQNTLDIHTEPVIMTTSTQTNLLHDNQPTISNETYGSLKASRRVHSSTSLSSTGYDSNSSPSIKSKRNSIATNNSNDCIMHSTCSSSSSSSPSSLSRHKQEQEQQLSKPWIPYESNTINPSFSISPHNDDAFESFNESSPMVSRTEIKLSQPTTDHRPVNIIRHV</sequence>
<feature type="compositionally biased region" description="Polar residues" evidence="1">
    <location>
        <begin position="211"/>
        <end position="229"/>
    </location>
</feature>
<organism evidence="2 3">
    <name type="scientific">Rotaria socialis</name>
    <dbReference type="NCBI Taxonomy" id="392032"/>
    <lineage>
        <taxon>Eukaryota</taxon>
        <taxon>Metazoa</taxon>
        <taxon>Spiralia</taxon>
        <taxon>Gnathifera</taxon>
        <taxon>Rotifera</taxon>
        <taxon>Eurotatoria</taxon>
        <taxon>Bdelloidea</taxon>
        <taxon>Philodinida</taxon>
        <taxon>Philodinidae</taxon>
        <taxon>Rotaria</taxon>
    </lineage>
</organism>
<evidence type="ECO:0000313" key="3">
    <source>
        <dbReference type="Proteomes" id="UP000663873"/>
    </source>
</evidence>
<feature type="compositionally biased region" description="Low complexity" evidence="1">
    <location>
        <begin position="158"/>
        <end position="171"/>
    </location>
</feature>
<feature type="compositionally biased region" description="Polar residues" evidence="1">
    <location>
        <begin position="144"/>
        <end position="153"/>
    </location>
</feature>
<feature type="compositionally biased region" description="Low complexity" evidence="1">
    <location>
        <begin position="122"/>
        <end position="136"/>
    </location>
</feature>
<feature type="compositionally biased region" description="Polar residues" evidence="1">
    <location>
        <begin position="190"/>
        <end position="202"/>
    </location>
</feature>
<name>A0A821IQ36_9BILA</name>
<reference evidence="2" key="1">
    <citation type="submission" date="2021-02" db="EMBL/GenBank/DDBJ databases">
        <authorList>
            <person name="Nowell W R."/>
        </authorList>
    </citation>
    <scope>NUCLEOTIDE SEQUENCE</scope>
</reference>
<protein>
    <submittedName>
        <fullName evidence="2">Uncharacterized protein</fullName>
    </submittedName>
</protein>
<evidence type="ECO:0000256" key="1">
    <source>
        <dbReference type="SAM" id="MobiDB-lite"/>
    </source>
</evidence>
<dbReference type="AlphaFoldDB" id="A0A821IQ36"/>
<keyword evidence="3" id="KW-1185">Reference proteome</keyword>
<accession>A0A821IQ36</accession>
<dbReference type="Proteomes" id="UP000663873">
    <property type="component" value="Unassembled WGS sequence"/>
</dbReference>